<evidence type="ECO:0000256" key="1">
    <source>
        <dbReference type="ARBA" id="ARBA00022908"/>
    </source>
</evidence>
<dbReference type="Gene3D" id="1.10.443.10">
    <property type="entry name" value="Intergrase catalytic core"/>
    <property type="match status" value="1"/>
</dbReference>
<dbReference type="GO" id="GO:0015074">
    <property type="term" value="P:DNA integration"/>
    <property type="evidence" value="ECO:0007669"/>
    <property type="project" value="UniProtKB-KW"/>
</dbReference>
<name>A0A4V2YCU9_9ACTN</name>
<evidence type="ECO:0000256" key="5">
    <source>
        <dbReference type="SAM" id="MobiDB-lite"/>
    </source>
</evidence>
<dbReference type="InterPro" id="IPR002104">
    <property type="entry name" value="Integrase_catalytic"/>
</dbReference>
<dbReference type="Pfam" id="PF02899">
    <property type="entry name" value="Phage_int_SAM_1"/>
    <property type="match status" value="1"/>
</dbReference>
<dbReference type="PROSITE" id="PS51900">
    <property type="entry name" value="CB"/>
    <property type="match status" value="1"/>
</dbReference>
<dbReference type="PANTHER" id="PTHR30349">
    <property type="entry name" value="PHAGE INTEGRASE-RELATED"/>
    <property type="match status" value="1"/>
</dbReference>
<evidence type="ECO:0000256" key="3">
    <source>
        <dbReference type="ARBA" id="ARBA00023172"/>
    </source>
</evidence>
<dbReference type="AlphaFoldDB" id="A0A4V2YCU9"/>
<dbReference type="PANTHER" id="PTHR30349:SF90">
    <property type="entry name" value="TYROSINE RECOMBINASE XERD"/>
    <property type="match status" value="1"/>
</dbReference>
<comment type="caution">
    <text evidence="8">The sequence shown here is derived from an EMBL/GenBank/DDBJ whole genome shotgun (WGS) entry which is preliminary data.</text>
</comment>
<keyword evidence="9" id="KW-1185">Reference proteome</keyword>
<feature type="region of interest" description="Disordered" evidence="5">
    <location>
        <begin position="1"/>
        <end position="43"/>
    </location>
</feature>
<feature type="domain" description="Core-binding (CB)" evidence="7">
    <location>
        <begin position="90"/>
        <end position="172"/>
    </location>
</feature>
<keyword evidence="3" id="KW-0233">DNA recombination</keyword>
<dbReference type="GO" id="GO:0003677">
    <property type="term" value="F:DNA binding"/>
    <property type="evidence" value="ECO:0007669"/>
    <property type="project" value="UniProtKB-UniRule"/>
</dbReference>
<evidence type="ECO:0000259" key="6">
    <source>
        <dbReference type="PROSITE" id="PS51898"/>
    </source>
</evidence>
<evidence type="ECO:0000313" key="8">
    <source>
        <dbReference type="EMBL" id="TDD12886.1"/>
    </source>
</evidence>
<gene>
    <name evidence="8" type="ORF">E1294_43125</name>
</gene>
<proteinExistence type="predicted"/>
<evidence type="ECO:0008006" key="10">
    <source>
        <dbReference type="Google" id="ProtNLM"/>
    </source>
</evidence>
<feature type="domain" description="Tyr recombinase" evidence="6">
    <location>
        <begin position="194"/>
        <end position="373"/>
    </location>
</feature>
<dbReference type="InterPro" id="IPR010998">
    <property type="entry name" value="Integrase_recombinase_N"/>
</dbReference>
<dbReference type="RefSeq" id="WP_132517087.1">
    <property type="nucleotide sequence ID" value="NZ_SMKP01000194.1"/>
</dbReference>
<dbReference type="Pfam" id="PF00589">
    <property type="entry name" value="Phage_integrase"/>
    <property type="match status" value="1"/>
</dbReference>
<evidence type="ECO:0000313" key="9">
    <source>
        <dbReference type="Proteomes" id="UP000294543"/>
    </source>
</evidence>
<dbReference type="InterPro" id="IPR013762">
    <property type="entry name" value="Integrase-like_cat_sf"/>
</dbReference>
<sequence length="386" mass="42104">MSLSPGATNPAPAEPDTGRLATMHSFGVPAPDTASCPRADTADGQEADLPFAELIPLAALPIRLPARGSPPPARDPQSLAALLRTAGADTDMLRATGAWLLADRRSATNTQEAYIKDASWWLWWVQARGLELTDVDFIEADTFAAAMRHAGYAAETRRRRLSALKSWYRYLRRARLVSNDPFDGMDLPKRQRDKSTRFVTEAELNRMLTRAVEVESPRVQAILAVLKGTACRVSELTGAQRADLGRRGEHRILTLPAKGGRRHEVVIADLTGDLLDGYLATRDDLSGPLFVTSTGAPLQRTYVTQLIQRIAKAVGVDKPEEVTVHGVRHSVATAMLEAGEPIDVVQALLGHADPRTTQTYAHPDHLARSPAHRADHRLAIALGRAR</sequence>
<dbReference type="EMBL" id="SMKP01000194">
    <property type="protein sequence ID" value="TDD12886.1"/>
    <property type="molecule type" value="Genomic_DNA"/>
</dbReference>
<dbReference type="GO" id="GO:0006310">
    <property type="term" value="P:DNA recombination"/>
    <property type="evidence" value="ECO:0007669"/>
    <property type="project" value="UniProtKB-KW"/>
</dbReference>
<dbReference type="Proteomes" id="UP000294543">
    <property type="component" value="Unassembled WGS sequence"/>
</dbReference>
<keyword evidence="2 4" id="KW-0238">DNA-binding</keyword>
<evidence type="ECO:0000256" key="2">
    <source>
        <dbReference type="ARBA" id="ARBA00023125"/>
    </source>
</evidence>
<dbReference type="InterPro" id="IPR011010">
    <property type="entry name" value="DNA_brk_join_enz"/>
</dbReference>
<dbReference type="InterPro" id="IPR004107">
    <property type="entry name" value="Integrase_SAM-like_N"/>
</dbReference>
<protein>
    <recommendedName>
        <fullName evidence="10">Integrase</fullName>
    </recommendedName>
</protein>
<dbReference type="InterPro" id="IPR050090">
    <property type="entry name" value="Tyrosine_recombinase_XerCD"/>
</dbReference>
<dbReference type="InterPro" id="IPR044068">
    <property type="entry name" value="CB"/>
</dbReference>
<evidence type="ECO:0000256" key="4">
    <source>
        <dbReference type="PROSITE-ProRule" id="PRU01248"/>
    </source>
</evidence>
<accession>A0A4V2YCU9</accession>
<dbReference type="Gene3D" id="1.10.150.130">
    <property type="match status" value="1"/>
</dbReference>
<dbReference type="PROSITE" id="PS51898">
    <property type="entry name" value="TYR_RECOMBINASE"/>
    <property type="match status" value="1"/>
</dbReference>
<dbReference type="OrthoDB" id="4137935at2"/>
<evidence type="ECO:0000259" key="7">
    <source>
        <dbReference type="PROSITE" id="PS51900"/>
    </source>
</evidence>
<organism evidence="8 9">
    <name type="scientific">Nonomuraea diastatica</name>
    <dbReference type="NCBI Taxonomy" id="1848329"/>
    <lineage>
        <taxon>Bacteria</taxon>
        <taxon>Bacillati</taxon>
        <taxon>Actinomycetota</taxon>
        <taxon>Actinomycetes</taxon>
        <taxon>Streptosporangiales</taxon>
        <taxon>Streptosporangiaceae</taxon>
        <taxon>Nonomuraea</taxon>
    </lineage>
</organism>
<keyword evidence="1" id="KW-0229">DNA integration</keyword>
<dbReference type="SUPFAM" id="SSF56349">
    <property type="entry name" value="DNA breaking-rejoining enzymes"/>
    <property type="match status" value="1"/>
</dbReference>
<reference evidence="8 9" key="1">
    <citation type="submission" date="2019-03" db="EMBL/GenBank/DDBJ databases">
        <title>Draft genome sequences of novel Actinobacteria.</title>
        <authorList>
            <person name="Sahin N."/>
            <person name="Ay H."/>
            <person name="Saygin H."/>
        </authorList>
    </citation>
    <scope>NUCLEOTIDE SEQUENCE [LARGE SCALE GENOMIC DNA]</scope>
    <source>
        <strain evidence="8 9">KC712</strain>
    </source>
</reference>